<dbReference type="EMBL" id="QGGI01000002">
    <property type="protein sequence ID" value="PWJ96143.1"/>
    <property type="molecule type" value="Genomic_DNA"/>
</dbReference>
<dbReference type="GO" id="GO:1904680">
    <property type="term" value="F:peptide transmembrane transporter activity"/>
    <property type="evidence" value="ECO:0007669"/>
    <property type="project" value="TreeGrafter"/>
</dbReference>
<dbReference type="Gene3D" id="3.40.190.10">
    <property type="entry name" value="Periplasmic binding protein-like II"/>
    <property type="match status" value="1"/>
</dbReference>
<keyword evidence="1" id="KW-0732">Signal</keyword>
<feature type="domain" description="Solute-binding protein family 5" evidence="2">
    <location>
        <begin position="86"/>
        <end position="524"/>
    </location>
</feature>
<protein>
    <submittedName>
        <fullName evidence="3">Peptide/nickel transport system substrate-binding protein</fullName>
    </submittedName>
</protein>
<evidence type="ECO:0000313" key="4">
    <source>
        <dbReference type="Proteomes" id="UP000245921"/>
    </source>
</evidence>
<proteinExistence type="predicted"/>
<feature type="chain" id="PRO_5041427750" evidence="1">
    <location>
        <begin position="20"/>
        <end position="621"/>
    </location>
</feature>
<feature type="signal peptide" evidence="1">
    <location>
        <begin position="1"/>
        <end position="19"/>
    </location>
</feature>
<dbReference type="InterPro" id="IPR030678">
    <property type="entry name" value="Peptide/Ni-bd"/>
</dbReference>
<dbReference type="InterPro" id="IPR039424">
    <property type="entry name" value="SBP_5"/>
</dbReference>
<dbReference type="InterPro" id="IPR000914">
    <property type="entry name" value="SBP_5_dom"/>
</dbReference>
<dbReference type="PIRSF" id="PIRSF002741">
    <property type="entry name" value="MppA"/>
    <property type="match status" value="1"/>
</dbReference>
<dbReference type="RefSeq" id="WP_109603766.1">
    <property type="nucleotide sequence ID" value="NZ_QGGI01000002.1"/>
</dbReference>
<dbReference type="PANTHER" id="PTHR30290">
    <property type="entry name" value="PERIPLASMIC BINDING COMPONENT OF ABC TRANSPORTER"/>
    <property type="match status" value="1"/>
</dbReference>
<evidence type="ECO:0000256" key="1">
    <source>
        <dbReference type="SAM" id="SignalP"/>
    </source>
</evidence>
<dbReference type="GO" id="GO:0015833">
    <property type="term" value="P:peptide transport"/>
    <property type="evidence" value="ECO:0007669"/>
    <property type="project" value="TreeGrafter"/>
</dbReference>
<sequence length="621" mass="70838">MRKTFLVFLMLTALVLSFAAVKNPNVIVKSVIGEPETLDPAYAYDNASGEVINNISENLIAYDGEHLTKFIPMLSTVVPSVENGLMSEDGLTYSFKIRKGVKFHNGETLTPEDVEYSFERNLLASQFGGPMWMLLEPLTGVQYLEDLVPSYVGAADWADIFDENNEPKAMYKDKLIKFYEEVIDPVVEVNGDMITFKLAMPYGPFLNVLAQNSNWSTITNAKWAKEQGAWDGKADGWWKWHNLRTEDATFYANYMGTGPFKLVEWDRTQRKVVLERFNDYWREPAKVEKVIIQVMEEWSTSKAALEAGDVDILTPDQQYMSQLRGREKEGITTVEGLTTISSDVIGVLWTINPDSKYIGSGKLDGQGIPINFFAEPNVRKGFQASFDYLNFIKMTLEGQGLQIPSALPKGLLGYSENSDKPEFNLDKATSYFKRAYRGQLWNRGFKMTLTYNSGNDTRKTAMEILRDNLAKINPKFQVEVRAVQWADYVAQRRSKTAPINFFSWQADYPDPHNFIATYYNSDAGYYGAFMGEDYAKFAKTPQAAFGGISLNDYIDMALKEANTEKRQAMYEKITDFVVDNAINIPTYQVYSRKAMRTWLKGWSRNPMQGNNEYFYPMYKAE</sequence>
<organism evidence="3 4">
    <name type="scientific">Oceanotoga teriensis</name>
    <dbReference type="NCBI Taxonomy" id="515440"/>
    <lineage>
        <taxon>Bacteria</taxon>
        <taxon>Thermotogati</taxon>
        <taxon>Thermotogota</taxon>
        <taxon>Thermotogae</taxon>
        <taxon>Petrotogales</taxon>
        <taxon>Petrotogaceae</taxon>
        <taxon>Oceanotoga</taxon>
    </lineage>
</organism>
<dbReference type="CDD" id="cd08512">
    <property type="entry name" value="PBP2_NikA_DppA_OppA_like_7"/>
    <property type="match status" value="1"/>
</dbReference>
<name>A0AA45C8G6_9BACT</name>
<evidence type="ECO:0000259" key="2">
    <source>
        <dbReference type="Pfam" id="PF00496"/>
    </source>
</evidence>
<dbReference type="AlphaFoldDB" id="A0AA45C8G6"/>
<keyword evidence="4" id="KW-1185">Reference proteome</keyword>
<reference evidence="3 4" key="1">
    <citation type="submission" date="2018-05" db="EMBL/GenBank/DDBJ databases">
        <title>Genomic Encyclopedia of Type Strains, Phase IV (KMG-IV): sequencing the most valuable type-strain genomes for metagenomic binning, comparative biology and taxonomic classification.</title>
        <authorList>
            <person name="Goeker M."/>
        </authorList>
    </citation>
    <scope>NUCLEOTIDE SEQUENCE [LARGE SCALE GENOMIC DNA]</scope>
    <source>
        <strain evidence="3 4">DSM 24906</strain>
    </source>
</reference>
<comment type="caution">
    <text evidence="3">The sequence shown here is derived from an EMBL/GenBank/DDBJ whole genome shotgun (WGS) entry which is preliminary data.</text>
</comment>
<gene>
    <name evidence="3" type="ORF">C7380_10252</name>
</gene>
<dbReference type="SUPFAM" id="SSF53850">
    <property type="entry name" value="Periplasmic binding protein-like II"/>
    <property type="match status" value="1"/>
</dbReference>
<dbReference type="Gene3D" id="3.10.105.10">
    <property type="entry name" value="Dipeptide-binding Protein, Domain 3"/>
    <property type="match status" value="1"/>
</dbReference>
<dbReference type="Proteomes" id="UP000245921">
    <property type="component" value="Unassembled WGS sequence"/>
</dbReference>
<dbReference type="PANTHER" id="PTHR30290:SF34">
    <property type="entry name" value="ABC TRANSPORTER, PERIPLASMIC OLIGO-PEPTIDE BINDING PROTEIN, PUTATIVE-RELATED"/>
    <property type="match status" value="1"/>
</dbReference>
<accession>A0AA45C8G6</accession>
<evidence type="ECO:0000313" key="3">
    <source>
        <dbReference type="EMBL" id="PWJ96143.1"/>
    </source>
</evidence>
<dbReference type="GO" id="GO:0043190">
    <property type="term" value="C:ATP-binding cassette (ABC) transporter complex"/>
    <property type="evidence" value="ECO:0007669"/>
    <property type="project" value="InterPro"/>
</dbReference>
<dbReference type="GO" id="GO:0042597">
    <property type="term" value="C:periplasmic space"/>
    <property type="evidence" value="ECO:0007669"/>
    <property type="project" value="UniProtKB-ARBA"/>
</dbReference>
<dbReference type="Pfam" id="PF00496">
    <property type="entry name" value="SBP_bac_5"/>
    <property type="match status" value="1"/>
</dbReference>